<feature type="domain" description="C3H1-type" evidence="6">
    <location>
        <begin position="82"/>
        <end position="109"/>
    </location>
</feature>
<evidence type="ECO:0000259" key="6">
    <source>
        <dbReference type="PROSITE" id="PS50103"/>
    </source>
</evidence>
<accession>A0A0K8TMF0</accession>
<name>A0A0K8TMF0_TABBR</name>
<feature type="region of interest" description="Disordered" evidence="5">
    <location>
        <begin position="1"/>
        <end position="42"/>
    </location>
</feature>
<sequence>MSLVADYSSGSESDDDSSSNSDKNEDDRTDLKPALPSASDLLSGEKTGLVFNNPYKEAEKAKIALLERHVKMVDNHKPALTKNGKKICWNFQKGRCRFGSNCTFAHDSDLFLPNNEEEKPNKNSVSSKATISKSQSGLQLGTNERKRTSTEDESSKSSRKVSKSYKKQHN</sequence>
<dbReference type="InterPro" id="IPR000571">
    <property type="entry name" value="Znf_CCCH"/>
</dbReference>
<feature type="region of interest" description="Disordered" evidence="5">
    <location>
        <begin position="111"/>
        <end position="170"/>
    </location>
</feature>
<feature type="compositionally biased region" description="Basic and acidic residues" evidence="5">
    <location>
        <begin position="143"/>
        <end position="156"/>
    </location>
</feature>
<dbReference type="PROSITE" id="PS50103">
    <property type="entry name" value="ZF_C3H1"/>
    <property type="match status" value="1"/>
</dbReference>
<protein>
    <recommendedName>
        <fullName evidence="6">C3H1-type domain-containing protein</fullName>
    </recommendedName>
</protein>
<dbReference type="SMART" id="SM00356">
    <property type="entry name" value="ZnF_C3H1"/>
    <property type="match status" value="1"/>
</dbReference>
<dbReference type="SUPFAM" id="SSF90229">
    <property type="entry name" value="CCCH zinc finger"/>
    <property type="match status" value="1"/>
</dbReference>
<keyword evidence="2 4" id="KW-0863">Zinc-finger</keyword>
<dbReference type="InterPro" id="IPR036855">
    <property type="entry name" value="Znf_CCCH_sf"/>
</dbReference>
<feature type="compositionally biased region" description="Low complexity" evidence="5">
    <location>
        <begin position="1"/>
        <end position="11"/>
    </location>
</feature>
<evidence type="ECO:0000256" key="1">
    <source>
        <dbReference type="ARBA" id="ARBA00022723"/>
    </source>
</evidence>
<evidence type="ECO:0000313" key="7">
    <source>
        <dbReference type="EMBL" id="JAI15321.1"/>
    </source>
</evidence>
<dbReference type="AlphaFoldDB" id="A0A0K8TMF0"/>
<evidence type="ECO:0000256" key="4">
    <source>
        <dbReference type="PROSITE-ProRule" id="PRU00723"/>
    </source>
</evidence>
<organism evidence="7">
    <name type="scientific">Tabanus bromius</name>
    <name type="common">Band-eyed brown horse fly</name>
    <dbReference type="NCBI Taxonomy" id="304241"/>
    <lineage>
        <taxon>Eukaryota</taxon>
        <taxon>Metazoa</taxon>
        <taxon>Ecdysozoa</taxon>
        <taxon>Arthropoda</taxon>
        <taxon>Hexapoda</taxon>
        <taxon>Insecta</taxon>
        <taxon>Pterygota</taxon>
        <taxon>Neoptera</taxon>
        <taxon>Endopterygota</taxon>
        <taxon>Diptera</taxon>
        <taxon>Brachycera</taxon>
        <taxon>Tabanomorpha</taxon>
        <taxon>Tabanoidea</taxon>
        <taxon>Tabanidae</taxon>
        <taxon>Tabanus</taxon>
    </lineage>
</organism>
<dbReference type="GO" id="GO:0008270">
    <property type="term" value="F:zinc ion binding"/>
    <property type="evidence" value="ECO:0007669"/>
    <property type="project" value="UniProtKB-KW"/>
</dbReference>
<dbReference type="Pfam" id="PF18044">
    <property type="entry name" value="zf-CCCH_4"/>
    <property type="match status" value="1"/>
</dbReference>
<feature type="compositionally biased region" description="Basic and acidic residues" evidence="5">
    <location>
        <begin position="22"/>
        <end position="31"/>
    </location>
</feature>
<dbReference type="Gene3D" id="4.10.1000.10">
    <property type="entry name" value="Zinc finger, CCCH-type"/>
    <property type="match status" value="1"/>
</dbReference>
<evidence type="ECO:0000256" key="2">
    <source>
        <dbReference type="ARBA" id="ARBA00022771"/>
    </source>
</evidence>
<dbReference type="InterPro" id="IPR041367">
    <property type="entry name" value="Znf-CCCH_4"/>
</dbReference>
<reference evidence="7" key="1">
    <citation type="journal article" date="2015" name="Insect Biochem. Mol. Biol.">
        <title>An insight into the sialome of the horse fly, Tabanus bromius.</title>
        <authorList>
            <person name="Ribeiro J.M."/>
            <person name="Kazimirova M."/>
            <person name="Takac P."/>
            <person name="Andersen J.F."/>
            <person name="Francischetti I.M."/>
        </authorList>
    </citation>
    <scope>NUCLEOTIDE SEQUENCE</scope>
</reference>
<feature type="zinc finger region" description="C3H1-type" evidence="4">
    <location>
        <begin position="82"/>
        <end position="109"/>
    </location>
</feature>
<feature type="compositionally biased region" description="Polar residues" evidence="5">
    <location>
        <begin position="129"/>
        <end position="142"/>
    </location>
</feature>
<evidence type="ECO:0000256" key="5">
    <source>
        <dbReference type="SAM" id="MobiDB-lite"/>
    </source>
</evidence>
<keyword evidence="3 4" id="KW-0862">Zinc</keyword>
<dbReference type="EMBL" id="GDAI01002282">
    <property type="protein sequence ID" value="JAI15321.1"/>
    <property type="molecule type" value="mRNA"/>
</dbReference>
<evidence type="ECO:0000256" key="3">
    <source>
        <dbReference type="ARBA" id="ARBA00022833"/>
    </source>
</evidence>
<feature type="compositionally biased region" description="Basic residues" evidence="5">
    <location>
        <begin position="157"/>
        <end position="170"/>
    </location>
</feature>
<proteinExistence type="evidence at transcript level"/>
<keyword evidence="1 4" id="KW-0479">Metal-binding</keyword>